<evidence type="ECO:0000259" key="1">
    <source>
        <dbReference type="Pfam" id="PF12673"/>
    </source>
</evidence>
<feature type="domain" description="SipL SPOCS" evidence="1">
    <location>
        <begin position="343"/>
        <end position="402"/>
    </location>
</feature>
<dbReference type="EMBL" id="QNRX01000012">
    <property type="protein sequence ID" value="RBP62032.1"/>
    <property type="molecule type" value="Genomic_DNA"/>
</dbReference>
<dbReference type="Proteomes" id="UP000253490">
    <property type="component" value="Unassembled WGS sequence"/>
</dbReference>
<dbReference type="OrthoDB" id="9779340at2"/>
<organism evidence="2 3">
    <name type="scientific">Alkalibaculum bacchi</name>
    <dbReference type="NCBI Taxonomy" id="645887"/>
    <lineage>
        <taxon>Bacteria</taxon>
        <taxon>Bacillati</taxon>
        <taxon>Bacillota</taxon>
        <taxon>Clostridia</taxon>
        <taxon>Eubacteriales</taxon>
        <taxon>Eubacteriaceae</taxon>
        <taxon>Alkalibaculum</taxon>
    </lineage>
</organism>
<keyword evidence="3" id="KW-1185">Reference proteome</keyword>
<sequence length="513" mass="58398">MPFELVREYITLDQEVNAFNTQTSLEEIIKIPDFKPNMRSILHINGEVDPSSQIIEGNVLNIEGDVNYKVYYVAEGGYLDCAEVVAPFEYSAELSDLEGDVECLIKANLEHVDYRITNSRKVNIRSIIQVEGKMIKKSNFPLLADVKEMANIQKLQDKITITVSALKDMEELSFNESVTMDEKDELSLKVIDSSFVFSEMKSSKSPSGVLITGKVNIDTLYSEDTEERKEYKNIHHSVNISQFIEKYGVENIDDFFYAPKIKSQNIDFALDPETELLSLNYDFVVSTDITFYESIEIENIQDLYSPEVKSNIEKEVIKTYCLTEDFQGDIAINDEITFETEMPVEKILLSDAQILVSSSEIADNQLKIDGVLKTSFLLSEIEMIEKVEQEIPFSYSIDIKSDEQELFDFNIAVDQLQSTLRGNSIGVESNIIVKGNFFKKIKLNLVKSVNEVEEEVVEEIGEFYSIKAHYKQPQESLWEIAKANSTTVDKLLTDNKLDGEEQVADYAPLLILK</sequence>
<comment type="caution">
    <text evidence="2">The sequence shown here is derived from an EMBL/GenBank/DDBJ whole genome shotgun (WGS) entry which is preliminary data.</text>
</comment>
<dbReference type="RefSeq" id="WP_113920987.1">
    <property type="nucleotide sequence ID" value="NZ_QNRX01000012.1"/>
</dbReference>
<protein>
    <submittedName>
        <fullName evidence="2">Uncharacterized protein DUF3794</fullName>
    </submittedName>
</protein>
<dbReference type="Pfam" id="PF12673">
    <property type="entry name" value="SipL"/>
    <property type="match status" value="2"/>
</dbReference>
<feature type="domain" description="SipL SPOCS" evidence="1">
    <location>
        <begin position="39"/>
        <end position="116"/>
    </location>
</feature>
<proteinExistence type="predicted"/>
<dbReference type="AlphaFoldDB" id="A0A366I2V2"/>
<evidence type="ECO:0000313" key="3">
    <source>
        <dbReference type="Proteomes" id="UP000253490"/>
    </source>
</evidence>
<accession>A0A366I2V2</accession>
<reference evidence="2 3" key="1">
    <citation type="submission" date="2018-06" db="EMBL/GenBank/DDBJ databases">
        <title>Genomic Encyclopedia of Type Strains, Phase IV (KMG-IV): sequencing the most valuable type-strain genomes for metagenomic binning, comparative biology and taxonomic classification.</title>
        <authorList>
            <person name="Goeker M."/>
        </authorList>
    </citation>
    <scope>NUCLEOTIDE SEQUENCE [LARGE SCALE GENOMIC DNA]</scope>
    <source>
        <strain evidence="2 3">DSM 22112</strain>
    </source>
</reference>
<name>A0A366I2V2_9FIRM</name>
<gene>
    <name evidence="2" type="ORF">DES36_1123</name>
</gene>
<evidence type="ECO:0000313" key="2">
    <source>
        <dbReference type="EMBL" id="RBP62032.1"/>
    </source>
</evidence>
<dbReference type="InterPro" id="IPR024300">
    <property type="entry name" value="SipL_SPOCS_dom"/>
</dbReference>